<evidence type="ECO:0000313" key="3">
    <source>
        <dbReference type="Proteomes" id="UP000521868"/>
    </source>
</evidence>
<protein>
    <submittedName>
        <fullName evidence="2">Class I SAM-dependent methyltransferase</fullName>
    </submittedName>
</protein>
<dbReference type="GO" id="GO:0008757">
    <property type="term" value="F:S-adenosylmethionine-dependent methyltransferase activity"/>
    <property type="evidence" value="ECO:0007669"/>
    <property type="project" value="InterPro"/>
</dbReference>
<dbReference type="AlphaFoldDB" id="A0A7X6DKB0"/>
<keyword evidence="2" id="KW-0808">Transferase</keyword>
<dbReference type="CDD" id="cd02440">
    <property type="entry name" value="AdoMet_MTases"/>
    <property type="match status" value="1"/>
</dbReference>
<evidence type="ECO:0000259" key="1">
    <source>
        <dbReference type="Pfam" id="PF08241"/>
    </source>
</evidence>
<feature type="domain" description="Methyltransferase type 11" evidence="1">
    <location>
        <begin position="37"/>
        <end position="120"/>
    </location>
</feature>
<organism evidence="2 3">
    <name type="scientific">Ramlibacter lithotrophicus</name>
    <dbReference type="NCBI Taxonomy" id="2606681"/>
    <lineage>
        <taxon>Bacteria</taxon>
        <taxon>Pseudomonadati</taxon>
        <taxon>Pseudomonadota</taxon>
        <taxon>Betaproteobacteria</taxon>
        <taxon>Burkholderiales</taxon>
        <taxon>Comamonadaceae</taxon>
        <taxon>Ramlibacter</taxon>
    </lineage>
</organism>
<accession>A0A7X6DKB0</accession>
<evidence type="ECO:0000313" key="2">
    <source>
        <dbReference type="EMBL" id="NKE68735.1"/>
    </source>
</evidence>
<name>A0A7X6DKB0_9BURK</name>
<dbReference type="InterPro" id="IPR029063">
    <property type="entry name" value="SAM-dependent_MTases_sf"/>
</dbReference>
<comment type="caution">
    <text evidence="2">The sequence shown here is derived from an EMBL/GenBank/DDBJ whole genome shotgun (WGS) entry which is preliminary data.</text>
</comment>
<reference evidence="2 3" key="1">
    <citation type="journal article" date="2020" name="Nature">
        <title>Bacterial chemolithoautotrophy via manganese oxidation.</title>
        <authorList>
            <person name="Yu H."/>
            <person name="Leadbetter J.R."/>
        </authorList>
    </citation>
    <scope>NUCLEOTIDE SEQUENCE [LARGE SCALE GENOMIC DNA]</scope>
    <source>
        <strain evidence="2 3">RBP-1</strain>
    </source>
</reference>
<dbReference type="InterPro" id="IPR013216">
    <property type="entry name" value="Methyltransf_11"/>
</dbReference>
<dbReference type="Gene3D" id="3.40.50.150">
    <property type="entry name" value="Vaccinia Virus protein VP39"/>
    <property type="match status" value="1"/>
</dbReference>
<dbReference type="GO" id="GO:0032259">
    <property type="term" value="P:methylation"/>
    <property type="evidence" value="ECO:0007669"/>
    <property type="project" value="UniProtKB-KW"/>
</dbReference>
<dbReference type="Proteomes" id="UP000521868">
    <property type="component" value="Unassembled WGS sequence"/>
</dbReference>
<dbReference type="SUPFAM" id="SSF53335">
    <property type="entry name" value="S-adenosyl-L-methionine-dependent methyltransferases"/>
    <property type="match status" value="1"/>
</dbReference>
<proteinExistence type="predicted"/>
<keyword evidence="2" id="KW-0489">Methyltransferase</keyword>
<sequence length="229" mass="26203">MISRHHANRQAHNWLVYDIGDRFLEQFVPLYKGVLYDLGAGEAPYREFFTRHSDKYVTVDWSGSQHPIQADIVADLNEPLPVASGVADTVVSLSVLEHLREPGRMLAEAHRILRPGGAIVLQVPWQWWVHEAPHDFYRYTPYALEHLLRTAGFVDVTVHPQAGFFTTMTLKANYFSCRLVRGPAPVRLLLRAVFSVFWFAGQKLAPLLDRLDDDWALEACGYYVTARRN</sequence>
<dbReference type="RefSeq" id="WP_168109862.1">
    <property type="nucleotide sequence ID" value="NZ_VTOX01000012.1"/>
</dbReference>
<dbReference type="EMBL" id="VTOX01000012">
    <property type="protein sequence ID" value="NKE68735.1"/>
    <property type="molecule type" value="Genomic_DNA"/>
</dbReference>
<gene>
    <name evidence="2" type="ORF">RAMLITH_23210</name>
</gene>
<dbReference type="Pfam" id="PF08241">
    <property type="entry name" value="Methyltransf_11"/>
    <property type="match status" value="1"/>
</dbReference>
<keyword evidence="3" id="KW-1185">Reference proteome</keyword>